<comment type="similarity">
    <text evidence="3">Belongs to the glycosyl hydrolase 130 family.</text>
</comment>
<dbReference type="PANTHER" id="PTHR34106:SF5">
    <property type="entry name" value="GLYCOSIDASE"/>
    <property type="match status" value="1"/>
</dbReference>
<gene>
    <name evidence="4" type="ORF">DQQ10_05580</name>
</gene>
<evidence type="ECO:0000256" key="3">
    <source>
        <dbReference type="ARBA" id="ARBA00024356"/>
    </source>
</evidence>
<evidence type="ECO:0000313" key="4">
    <source>
        <dbReference type="EMBL" id="RAW02027.1"/>
    </source>
</evidence>
<comment type="caution">
    <text evidence="4">The sequence shown here is derived from an EMBL/GenBank/DDBJ whole genome shotgun (WGS) entry which is preliminary data.</text>
</comment>
<keyword evidence="2" id="KW-0808">Transferase</keyword>
<evidence type="ECO:0000313" key="5">
    <source>
        <dbReference type="Proteomes" id="UP000251889"/>
    </source>
</evidence>
<dbReference type="GO" id="GO:0016757">
    <property type="term" value="F:glycosyltransferase activity"/>
    <property type="evidence" value="ECO:0007669"/>
    <property type="project" value="UniProtKB-KW"/>
</dbReference>
<dbReference type="Gene3D" id="2.115.10.20">
    <property type="entry name" value="Glycosyl hydrolase domain, family 43"/>
    <property type="match status" value="1"/>
</dbReference>
<protein>
    <submittedName>
        <fullName evidence="4">Glycosidase</fullName>
    </submittedName>
</protein>
<reference evidence="4 5" key="1">
    <citation type="submission" date="2018-06" db="EMBL/GenBank/DDBJ databases">
        <title>Chryseolinea flavus sp. nov., a member of the phylum Bacteroidetes isolated from soil.</title>
        <authorList>
            <person name="Li Y."/>
            <person name="Wang J."/>
        </authorList>
    </citation>
    <scope>NUCLEOTIDE SEQUENCE [LARGE SCALE GENOMIC DNA]</scope>
    <source>
        <strain evidence="4 5">SDU1-6</strain>
    </source>
</reference>
<keyword evidence="1" id="KW-0328">Glycosyltransferase</keyword>
<dbReference type="InterPro" id="IPR023296">
    <property type="entry name" value="Glyco_hydro_beta-prop_sf"/>
</dbReference>
<dbReference type="InterPro" id="IPR007184">
    <property type="entry name" value="Mannoside_phosphorylase"/>
</dbReference>
<evidence type="ECO:0000256" key="2">
    <source>
        <dbReference type="ARBA" id="ARBA00022679"/>
    </source>
</evidence>
<keyword evidence="4" id="KW-0378">Hydrolase</keyword>
<dbReference type="CDD" id="cd18612">
    <property type="entry name" value="GH130_Lin0857-like"/>
    <property type="match status" value="1"/>
</dbReference>
<dbReference type="Pfam" id="PF04041">
    <property type="entry name" value="Glyco_hydro_130"/>
    <property type="match status" value="1"/>
</dbReference>
<dbReference type="Proteomes" id="UP000251889">
    <property type="component" value="Unassembled WGS sequence"/>
</dbReference>
<dbReference type="PIRSF" id="PIRSF016202">
    <property type="entry name" value="PH1107"/>
    <property type="match status" value="1"/>
</dbReference>
<accession>A0A364Y6J3</accession>
<dbReference type="SUPFAM" id="SSF75005">
    <property type="entry name" value="Arabinanase/levansucrase/invertase"/>
    <property type="match status" value="1"/>
</dbReference>
<dbReference type="RefSeq" id="WP_112745852.1">
    <property type="nucleotide sequence ID" value="NZ_QMFY01000002.1"/>
</dbReference>
<dbReference type="PANTHER" id="PTHR34106">
    <property type="entry name" value="GLYCOSIDASE"/>
    <property type="match status" value="1"/>
</dbReference>
<keyword evidence="4" id="KW-0326">Glycosidase</keyword>
<keyword evidence="5" id="KW-1185">Reference proteome</keyword>
<sequence>MKNVFTRDIAVRFEENPLLTPSDIKPSSKNLVVVGLMNPAVFRFNKKTWLLVRVAQRPHQQHGFITFPVSMDNGEIETLTYPNSDPKLDLSDPRKIRYDGRDYLTTHSYLKLMCSDEGREFYEPENYVPIFGSSELESYGIEDCRVTEIDEIYYLTYTMVSAYGVGVGLMKTRDWKRFERKGMILPPHNKDCAIFELKFRDRYYALHRPSSTEFGGNYIWLAESPDAVHWGNHQCIATTRENMWDSARIGAGCSPVKTPKGWLIIYHGADASNRYCLGAILLSIHEPWIVIGRSSSPLMEPTEEYELKGFFGNVIFTNGHLVVGDKLHLYYGASDEVICGADLSIQEILDSLDLENK</sequence>
<dbReference type="EMBL" id="QMFY01000002">
    <property type="protein sequence ID" value="RAW02027.1"/>
    <property type="molecule type" value="Genomic_DNA"/>
</dbReference>
<organism evidence="4 5">
    <name type="scientific">Pseudochryseolinea flava</name>
    <dbReference type="NCBI Taxonomy" id="2059302"/>
    <lineage>
        <taxon>Bacteria</taxon>
        <taxon>Pseudomonadati</taxon>
        <taxon>Bacteroidota</taxon>
        <taxon>Cytophagia</taxon>
        <taxon>Cytophagales</taxon>
        <taxon>Fulvivirgaceae</taxon>
        <taxon>Pseudochryseolinea</taxon>
    </lineage>
</organism>
<dbReference type="AlphaFoldDB" id="A0A364Y6J3"/>
<dbReference type="OrthoDB" id="2534034at2"/>
<dbReference type="GO" id="GO:0016798">
    <property type="term" value="F:hydrolase activity, acting on glycosyl bonds"/>
    <property type="evidence" value="ECO:0007669"/>
    <property type="project" value="UniProtKB-KW"/>
</dbReference>
<proteinExistence type="inferred from homology"/>
<evidence type="ECO:0000256" key="1">
    <source>
        <dbReference type="ARBA" id="ARBA00022676"/>
    </source>
</evidence>
<name>A0A364Y6J3_9BACT</name>